<reference evidence="4 5" key="1">
    <citation type="journal article" date="2024" name="Commun. Biol.">
        <title>Comparative genomic analysis of thermophilic fungi reveals convergent evolutionary adaptations and gene losses.</title>
        <authorList>
            <person name="Steindorff A.S."/>
            <person name="Aguilar-Pontes M.V."/>
            <person name="Robinson A.J."/>
            <person name="Andreopoulos B."/>
            <person name="LaButti K."/>
            <person name="Kuo A."/>
            <person name="Mondo S."/>
            <person name="Riley R."/>
            <person name="Otillar R."/>
            <person name="Haridas S."/>
            <person name="Lipzen A."/>
            <person name="Grimwood J."/>
            <person name="Schmutz J."/>
            <person name="Clum A."/>
            <person name="Reid I.D."/>
            <person name="Moisan M.C."/>
            <person name="Butler G."/>
            <person name="Nguyen T.T.M."/>
            <person name="Dewar K."/>
            <person name="Conant G."/>
            <person name="Drula E."/>
            <person name="Henrissat B."/>
            <person name="Hansel C."/>
            <person name="Singer S."/>
            <person name="Hutchinson M.I."/>
            <person name="de Vries R.P."/>
            <person name="Natvig D.O."/>
            <person name="Powell A.J."/>
            <person name="Tsang A."/>
            <person name="Grigoriev I.V."/>
        </authorList>
    </citation>
    <scope>NUCLEOTIDE SEQUENCE [LARGE SCALE GENOMIC DNA]</scope>
    <source>
        <strain evidence="4 5">CBS 620.91</strain>
    </source>
</reference>
<comment type="similarity">
    <text evidence="1">Belongs to the HesB/IscA family.</text>
</comment>
<dbReference type="Gene3D" id="2.60.300.12">
    <property type="entry name" value="HesB-like domain"/>
    <property type="match status" value="1"/>
</dbReference>
<accession>A0ABR3VCT3</accession>
<keyword evidence="3" id="KW-0732">Signal</keyword>
<dbReference type="SUPFAM" id="SSF89360">
    <property type="entry name" value="HesB-like domain"/>
    <property type="match status" value="1"/>
</dbReference>
<evidence type="ECO:0000256" key="3">
    <source>
        <dbReference type="SAM" id="SignalP"/>
    </source>
</evidence>
<protein>
    <submittedName>
        <fullName evidence="4">Uncharacterized protein</fullName>
    </submittedName>
</protein>
<organism evidence="4 5">
    <name type="scientific">Humicola insolens</name>
    <name type="common">Soft-rot fungus</name>
    <dbReference type="NCBI Taxonomy" id="85995"/>
    <lineage>
        <taxon>Eukaryota</taxon>
        <taxon>Fungi</taxon>
        <taxon>Dikarya</taxon>
        <taxon>Ascomycota</taxon>
        <taxon>Pezizomycotina</taxon>
        <taxon>Sordariomycetes</taxon>
        <taxon>Sordariomycetidae</taxon>
        <taxon>Sordariales</taxon>
        <taxon>Chaetomiaceae</taxon>
        <taxon>Mycothermus</taxon>
    </lineage>
</organism>
<feature type="compositionally biased region" description="Polar residues" evidence="2">
    <location>
        <begin position="268"/>
        <end position="278"/>
    </location>
</feature>
<feature type="compositionally biased region" description="Polar residues" evidence="2">
    <location>
        <begin position="222"/>
        <end position="237"/>
    </location>
</feature>
<gene>
    <name evidence="4" type="ORF">VTJ49DRAFT_1510</name>
</gene>
<name>A0ABR3VCT3_HUMIN</name>
<feature type="region of interest" description="Disordered" evidence="2">
    <location>
        <begin position="218"/>
        <end position="281"/>
    </location>
</feature>
<feature type="compositionally biased region" description="Low complexity" evidence="2">
    <location>
        <begin position="238"/>
        <end position="267"/>
    </location>
</feature>
<evidence type="ECO:0000313" key="5">
    <source>
        <dbReference type="Proteomes" id="UP001583172"/>
    </source>
</evidence>
<comment type="caution">
    <text evidence="4">The sequence shown here is derived from an EMBL/GenBank/DDBJ whole genome shotgun (WGS) entry which is preliminary data.</text>
</comment>
<dbReference type="Gene3D" id="2.80.10.50">
    <property type="match status" value="2"/>
</dbReference>
<dbReference type="InterPro" id="IPR035903">
    <property type="entry name" value="HesB-like_dom_sf"/>
</dbReference>
<keyword evidence="5" id="KW-1185">Reference proteome</keyword>
<feature type="signal peptide" evidence="3">
    <location>
        <begin position="1"/>
        <end position="17"/>
    </location>
</feature>
<dbReference type="PROSITE" id="PS50231">
    <property type="entry name" value="RICIN_B_LECTIN"/>
    <property type="match status" value="2"/>
</dbReference>
<proteinExistence type="inferred from homology"/>
<dbReference type="EMBL" id="JAZGSY010000157">
    <property type="protein sequence ID" value="KAL1839440.1"/>
    <property type="molecule type" value="Genomic_DNA"/>
</dbReference>
<dbReference type="Proteomes" id="UP001583172">
    <property type="component" value="Unassembled WGS sequence"/>
</dbReference>
<dbReference type="PANTHER" id="PTHR43011">
    <property type="entry name" value="IRON-SULFUR CLUSTER ASSEMBLY 2 HOMOLOG, MITOCHONDRIAL"/>
    <property type="match status" value="1"/>
</dbReference>
<dbReference type="InterPro" id="IPR035992">
    <property type="entry name" value="Ricin_B-like_lectins"/>
</dbReference>
<feature type="chain" id="PRO_5046854015" evidence="3">
    <location>
        <begin position="18"/>
        <end position="705"/>
    </location>
</feature>
<evidence type="ECO:0000256" key="2">
    <source>
        <dbReference type="SAM" id="MobiDB-lite"/>
    </source>
</evidence>
<evidence type="ECO:0000256" key="1">
    <source>
        <dbReference type="ARBA" id="ARBA00006718"/>
    </source>
</evidence>
<sequence length="705" mass="74294">MILSFAQFLGWAALATATPLRGRAVASLNEAATAEAHQRDDTATRAFSNVQIKTSDGRCLFVDKLSGDFRANLTPIQVADCGSTDGQGWDIITAGKHIRGDNVMLVVSTLTQACLNFDQRRQAGNKVLLFSCGGRADGSGEVSDSQLFAFNGNTDSITFRPQNQAGSCFTVKGNVLDVARCDDADTSQTFTIGEAASRGGNSSTSTTTSAAADATTTSLSSNIEGGNLAQSTSTCASTKRTVTVTVTETPSNTPPATTSSAAATTTARGNQGIPTVNPTDPVPVSRAGGVLQPSAAAQSHQRDETAERVFENVEIRAPNGKCLFVDPTAGDFRQNLIPISLVTCSGSPNEKWDVISQGKHNEPNPNRPAALIVSSLTQGCISFDGRRNAGDTVILFSCGGRADGEGGTDPNQLFPHIGQTSFAFAPTGEDGRTCILPGPEGDKLESASLFVRLCTSPRAVAGEHPILDLLVPLPLRVAGVRHTVRLSHTVAVTSTPSSSHKSLSSDFLPAPSSWNSPLPTPSRRKLLACYLSSRTFTTSSPRRATQAIFNPQLDDEGKEMMLEITPRAAKRLSEIMTKDSNPLLALRIQVESGGCHGFQYIMKLVTLPPTLPTQDSPAPTADEDPSASIHEDDTIFTYSPDDGSSSPAPGDLSAPKIILDLPSLELLKGSKVDFTMELIGSQFKIVDNPLATSSCGCGTSFDIKI</sequence>
<dbReference type="SUPFAM" id="SSF50370">
    <property type="entry name" value="Ricin B-like lectins"/>
    <property type="match status" value="2"/>
</dbReference>
<evidence type="ECO:0000313" key="4">
    <source>
        <dbReference type="EMBL" id="KAL1839440.1"/>
    </source>
</evidence>
<dbReference type="PANTHER" id="PTHR43011:SF1">
    <property type="entry name" value="IRON-SULFUR CLUSTER ASSEMBLY 2 HOMOLOG, MITOCHONDRIAL"/>
    <property type="match status" value="1"/>
</dbReference>